<dbReference type="EMBL" id="LAZR01019663">
    <property type="protein sequence ID" value="KKL91711.1"/>
    <property type="molecule type" value="Genomic_DNA"/>
</dbReference>
<feature type="non-terminal residue" evidence="1">
    <location>
        <position position="1"/>
    </location>
</feature>
<proteinExistence type="predicted"/>
<name>A0A0F9GME6_9ZZZZ</name>
<comment type="caution">
    <text evidence="1">The sequence shown here is derived from an EMBL/GenBank/DDBJ whole genome shotgun (WGS) entry which is preliminary data.</text>
</comment>
<sequence>NMIELTIMGSKVKAAFMVDKIVVTIQARTGGTAIFTVEGAEWVVTESPNTVLAMIEAIKGN</sequence>
<reference evidence="1" key="1">
    <citation type="journal article" date="2015" name="Nature">
        <title>Complex archaea that bridge the gap between prokaryotes and eukaryotes.</title>
        <authorList>
            <person name="Spang A."/>
            <person name="Saw J.H."/>
            <person name="Jorgensen S.L."/>
            <person name="Zaremba-Niedzwiedzka K."/>
            <person name="Martijn J."/>
            <person name="Lind A.E."/>
            <person name="van Eijk R."/>
            <person name="Schleper C."/>
            <person name="Guy L."/>
            <person name="Ettema T.J."/>
        </authorList>
    </citation>
    <scope>NUCLEOTIDE SEQUENCE</scope>
</reference>
<dbReference type="AlphaFoldDB" id="A0A0F9GME6"/>
<gene>
    <name evidence="1" type="ORF">LCGC14_1892040</name>
</gene>
<evidence type="ECO:0000313" key="1">
    <source>
        <dbReference type="EMBL" id="KKL91711.1"/>
    </source>
</evidence>
<accession>A0A0F9GME6</accession>
<protein>
    <submittedName>
        <fullName evidence="1">Uncharacterized protein</fullName>
    </submittedName>
</protein>
<organism evidence="1">
    <name type="scientific">marine sediment metagenome</name>
    <dbReference type="NCBI Taxonomy" id="412755"/>
    <lineage>
        <taxon>unclassified sequences</taxon>
        <taxon>metagenomes</taxon>
        <taxon>ecological metagenomes</taxon>
    </lineage>
</organism>